<evidence type="ECO:0000259" key="6">
    <source>
        <dbReference type="Pfam" id="PF02836"/>
    </source>
</evidence>
<evidence type="ECO:0000256" key="3">
    <source>
        <dbReference type="ARBA" id="ARBA00023295"/>
    </source>
</evidence>
<comment type="similarity">
    <text evidence="1">Belongs to the glycosyl hydrolase 2 family.</text>
</comment>
<accession>A0ABT0U762</accession>
<dbReference type="Proteomes" id="UP001202961">
    <property type="component" value="Unassembled WGS sequence"/>
</dbReference>
<dbReference type="Pfam" id="PF18565">
    <property type="entry name" value="Glyco_hydro2_C5"/>
    <property type="match status" value="1"/>
</dbReference>
<sequence>MNTRNLCLSAFFASIALLRSVSCADELTPINELLPVAESGRETIEFNEAWRFARFGLMPDGSQLAEPKRLESPLLDDSPWRLLNLPHDWGIEGPFRDDLPNRTGKLPWAGIGWYRKSFSSSESDAGKRVFIEFDGSMSGTTVWLNGEYVGEWPYGYSSFRFELTDHLKPGETNTIAVRLDNKPESSRWYPGGGIYRNVRLVKCHPVHVGHWGVTVTTPKITEENAAVQINTQVEGANDSTEVQHEVRAAASSEVVANKSGANCTIQIDNPKLWDLETPELYVLKTTIIQNGVVVDVVETTFGIRTIEFDADRGFLLNGNLIRMNGVCQHHDLGPLGSAVNTRAIERQIEILQAMGCNAIRTSHNPPAPELLELCDRMGMLVQVEAFDCWKSGKVPNDYSLHFTDWHEKDLRAMVRRDRNHPCVVMWSTGNEIREQNNEAGHAISRRLTEIIHAEDPTRPVTAGCNKPAAGFNGFEKTVDVFGYNYKPHLYQKFRQTHPRQPLYGSETASTVSSRGEYFFPVSNDKSKGSGGWFQVSSYDLSAPPWANNPDIEFAAQDKFPSVFGEFVWTGFDYLGEPTPYNNDATNLLNFSDPQARERMEMELKKLGDNIPPRSSYFGIVDLCGFPKDRFYLYQARWRPQLPMAHILPHWNWPNRVDKVTPVHVYTSGDEAELFLNGNSLGRRKKGEYEYRLRWDDVVYQPGELKVVAYKQGKRWAEATSKTTADAAKIDMSADRSTIEADGQDLSFVRVQVSDNEGLLVPRSDNRIQFAIEGPGEIIAVGNGDATSHQSFQAMDREVFNGLCLVVIRSRKGESGEIKLTAKSEGLQSAQITVKVKKSLK</sequence>
<evidence type="ECO:0000259" key="9">
    <source>
        <dbReference type="Pfam" id="PF22666"/>
    </source>
</evidence>
<evidence type="ECO:0000259" key="7">
    <source>
        <dbReference type="Pfam" id="PF16355"/>
    </source>
</evidence>
<reference evidence="10 11" key="1">
    <citation type="journal article" date="2022" name="Syst. Appl. Microbiol.">
        <title>Rhodopirellula aestuarii sp. nov., a novel member of the genus Rhodopirellula isolated from brackish sediments collected in the Tagus River estuary, Portugal.</title>
        <authorList>
            <person name="Vitorino I.R."/>
            <person name="Klimek D."/>
            <person name="Calusinska M."/>
            <person name="Lobo-da-Cunha A."/>
            <person name="Vasconcelos V."/>
            <person name="Lage O.M."/>
        </authorList>
    </citation>
    <scope>NUCLEOTIDE SEQUENCE [LARGE SCALE GENOMIC DNA]</scope>
    <source>
        <strain evidence="10 11">ICT_H3.1</strain>
    </source>
</reference>
<feature type="signal peptide" evidence="4">
    <location>
        <begin position="1"/>
        <end position="24"/>
    </location>
</feature>
<organism evidence="10 11">
    <name type="scientific">Aporhodopirellula aestuarii</name>
    <dbReference type="NCBI Taxonomy" id="2950107"/>
    <lineage>
        <taxon>Bacteria</taxon>
        <taxon>Pseudomonadati</taxon>
        <taxon>Planctomycetota</taxon>
        <taxon>Planctomycetia</taxon>
        <taxon>Pirellulales</taxon>
        <taxon>Pirellulaceae</taxon>
        <taxon>Aporhodopirellula</taxon>
    </lineage>
</organism>
<keyword evidence="3" id="KW-0326">Glycosidase</keyword>
<dbReference type="PRINTS" id="PR00132">
    <property type="entry name" value="GLHYDRLASE2"/>
</dbReference>
<dbReference type="PANTHER" id="PTHR42732">
    <property type="entry name" value="BETA-GALACTOSIDASE"/>
    <property type="match status" value="1"/>
</dbReference>
<dbReference type="SUPFAM" id="SSF51445">
    <property type="entry name" value="(Trans)glycosidases"/>
    <property type="match status" value="1"/>
</dbReference>
<dbReference type="InterPro" id="IPR040605">
    <property type="entry name" value="Glyco_hydro2_dom5"/>
</dbReference>
<evidence type="ECO:0000259" key="5">
    <source>
        <dbReference type="Pfam" id="PF00703"/>
    </source>
</evidence>
<dbReference type="InterPro" id="IPR023232">
    <property type="entry name" value="Glyco_hydro_2_AS"/>
</dbReference>
<dbReference type="Pfam" id="PF02836">
    <property type="entry name" value="Glyco_hydro_2_C"/>
    <property type="match status" value="1"/>
</dbReference>
<evidence type="ECO:0000256" key="1">
    <source>
        <dbReference type="ARBA" id="ARBA00007401"/>
    </source>
</evidence>
<dbReference type="InterPro" id="IPR006102">
    <property type="entry name" value="Ig-like_GH2"/>
</dbReference>
<dbReference type="InterPro" id="IPR013783">
    <property type="entry name" value="Ig-like_fold"/>
</dbReference>
<name>A0ABT0U762_9BACT</name>
<dbReference type="Gene3D" id="3.20.20.80">
    <property type="entry name" value="Glycosidases"/>
    <property type="match status" value="1"/>
</dbReference>
<evidence type="ECO:0000256" key="2">
    <source>
        <dbReference type="ARBA" id="ARBA00022801"/>
    </source>
</evidence>
<dbReference type="InterPro" id="IPR048229">
    <property type="entry name" value="GalB-like"/>
</dbReference>
<dbReference type="InterPro" id="IPR051913">
    <property type="entry name" value="GH2_Domain-Containing"/>
</dbReference>
<comment type="caution">
    <text evidence="10">The sequence shown here is derived from an EMBL/GenBank/DDBJ whole genome shotgun (WGS) entry which is preliminary data.</text>
</comment>
<dbReference type="InterPro" id="IPR017853">
    <property type="entry name" value="GH"/>
</dbReference>
<dbReference type="RefSeq" id="WP_250930282.1">
    <property type="nucleotide sequence ID" value="NZ_JAMQBK010000050.1"/>
</dbReference>
<protein>
    <submittedName>
        <fullName evidence="10">DUF4982 domain-containing protein</fullName>
    </submittedName>
</protein>
<feature type="domain" description="Glycoside hydrolase family 2" evidence="8">
    <location>
        <begin position="729"/>
        <end position="832"/>
    </location>
</feature>
<gene>
    <name evidence="10" type="ORF">NB063_18705</name>
</gene>
<dbReference type="InterPro" id="IPR006101">
    <property type="entry name" value="Glyco_hydro_2"/>
</dbReference>
<dbReference type="InterPro" id="IPR054593">
    <property type="entry name" value="Beta-mannosidase-like_N2"/>
</dbReference>
<dbReference type="InterPro" id="IPR032311">
    <property type="entry name" value="DUF4982"/>
</dbReference>
<dbReference type="InterPro" id="IPR008979">
    <property type="entry name" value="Galactose-bd-like_sf"/>
</dbReference>
<evidence type="ECO:0000259" key="8">
    <source>
        <dbReference type="Pfam" id="PF18565"/>
    </source>
</evidence>
<dbReference type="InterPro" id="IPR036156">
    <property type="entry name" value="Beta-gal/glucu_dom_sf"/>
</dbReference>
<proteinExistence type="inferred from homology"/>
<feature type="domain" description="Glycoside hydrolase family 2 immunoglobulin-like beta-sandwich" evidence="5">
    <location>
        <begin position="213"/>
        <end position="304"/>
    </location>
</feature>
<keyword evidence="2" id="KW-0378">Hydrolase</keyword>
<dbReference type="Pfam" id="PF00703">
    <property type="entry name" value="Glyco_hydro_2"/>
    <property type="match status" value="1"/>
</dbReference>
<evidence type="ECO:0000313" key="10">
    <source>
        <dbReference type="EMBL" id="MCM2372647.1"/>
    </source>
</evidence>
<dbReference type="InterPro" id="IPR006103">
    <property type="entry name" value="Glyco_hydro_2_cat"/>
</dbReference>
<keyword evidence="11" id="KW-1185">Reference proteome</keyword>
<dbReference type="InterPro" id="IPR008964">
    <property type="entry name" value="Invasin/intimin_cell_adhesion"/>
</dbReference>
<feature type="domain" description="Glycoside hydrolase family 2 catalytic" evidence="6">
    <location>
        <begin position="311"/>
        <end position="493"/>
    </location>
</feature>
<dbReference type="SUPFAM" id="SSF49303">
    <property type="entry name" value="beta-Galactosidase/glucuronidase domain"/>
    <property type="match status" value="1"/>
</dbReference>
<dbReference type="Pfam" id="PF22666">
    <property type="entry name" value="Glyco_hydro_2_N2"/>
    <property type="match status" value="1"/>
</dbReference>
<dbReference type="PANTHER" id="PTHR42732:SF1">
    <property type="entry name" value="BETA-MANNOSIDASE"/>
    <property type="match status" value="1"/>
</dbReference>
<keyword evidence="4" id="KW-0732">Signal</keyword>
<dbReference type="Gene3D" id="2.60.120.260">
    <property type="entry name" value="Galactose-binding domain-like"/>
    <property type="match status" value="1"/>
</dbReference>
<feature type="domain" description="Beta-mannosidase-like galactose-binding" evidence="9">
    <location>
        <begin position="113"/>
        <end position="184"/>
    </location>
</feature>
<dbReference type="SUPFAM" id="SSF49373">
    <property type="entry name" value="Invasin/intimin cell-adhesion fragments"/>
    <property type="match status" value="1"/>
</dbReference>
<feature type="chain" id="PRO_5046427928" evidence="4">
    <location>
        <begin position="25"/>
        <end position="840"/>
    </location>
</feature>
<dbReference type="PROSITE" id="PS00608">
    <property type="entry name" value="GLYCOSYL_HYDROL_F2_2"/>
    <property type="match status" value="1"/>
</dbReference>
<dbReference type="SUPFAM" id="SSF49785">
    <property type="entry name" value="Galactose-binding domain-like"/>
    <property type="match status" value="1"/>
</dbReference>
<dbReference type="NCBIfam" id="NF041463">
    <property type="entry name" value="GalB"/>
    <property type="match status" value="1"/>
</dbReference>
<feature type="domain" description="DUF4982" evidence="7">
    <location>
        <begin position="658"/>
        <end position="716"/>
    </location>
</feature>
<dbReference type="Gene3D" id="2.60.40.10">
    <property type="entry name" value="Immunoglobulins"/>
    <property type="match status" value="3"/>
</dbReference>
<evidence type="ECO:0000256" key="4">
    <source>
        <dbReference type="SAM" id="SignalP"/>
    </source>
</evidence>
<dbReference type="EMBL" id="JAMQBK010000050">
    <property type="protein sequence ID" value="MCM2372647.1"/>
    <property type="molecule type" value="Genomic_DNA"/>
</dbReference>
<dbReference type="Pfam" id="PF16355">
    <property type="entry name" value="DUF4982"/>
    <property type="match status" value="1"/>
</dbReference>
<evidence type="ECO:0000313" key="11">
    <source>
        <dbReference type="Proteomes" id="UP001202961"/>
    </source>
</evidence>